<dbReference type="EMBL" id="CP065856">
    <property type="protein sequence ID" value="QPV64355.1"/>
    <property type="molecule type" value="Genomic_DNA"/>
</dbReference>
<dbReference type="KEGG" id="hlt:I7X12_07000"/>
<dbReference type="PANTHER" id="PTHR30405">
    <property type="entry name" value="TRANSPOSASE"/>
    <property type="match status" value="1"/>
</dbReference>
<proteinExistence type="predicted"/>
<dbReference type="Pfam" id="PF07282">
    <property type="entry name" value="Cas12f1-like_TNB"/>
    <property type="match status" value="1"/>
</dbReference>
<dbReference type="Proteomes" id="UP000595001">
    <property type="component" value="Chromosome"/>
</dbReference>
<protein>
    <submittedName>
        <fullName evidence="4">Transposase</fullName>
    </submittedName>
</protein>
<dbReference type="OrthoDB" id="210698at2157"/>
<feature type="region of interest" description="Disordered" evidence="2">
    <location>
        <begin position="176"/>
        <end position="214"/>
    </location>
</feature>
<dbReference type="RefSeq" id="WP_198063128.1">
    <property type="nucleotide sequence ID" value="NZ_CP065856.1"/>
</dbReference>
<evidence type="ECO:0000256" key="2">
    <source>
        <dbReference type="SAM" id="MobiDB-lite"/>
    </source>
</evidence>
<dbReference type="InterPro" id="IPR010095">
    <property type="entry name" value="Cas12f1-like_TNB"/>
</dbReference>
<dbReference type="GO" id="GO:0003677">
    <property type="term" value="F:DNA binding"/>
    <property type="evidence" value="ECO:0007669"/>
    <property type="project" value="UniProtKB-KW"/>
</dbReference>
<evidence type="ECO:0000259" key="3">
    <source>
        <dbReference type="Pfam" id="PF07282"/>
    </source>
</evidence>
<keyword evidence="5" id="KW-1185">Reference proteome</keyword>
<dbReference type="NCBIfam" id="NF040570">
    <property type="entry name" value="guided_TnpB"/>
    <property type="match status" value="1"/>
</dbReference>
<dbReference type="NCBIfam" id="TIGR01766">
    <property type="entry name" value="IS200/IS605 family accessory protein TnpB-like domain"/>
    <property type="match status" value="1"/>
</dbReference>
<sequence>MEDVIRTVKVELDVPDGRCEDLHRTNDQFLHCANTTAAWAWRHPNAYCVSSKRTAENALYEQLRDETELTANLVQKGIRRAIEATKSGVARREKGETTSQRHFDAWSVVYDKRAATFYRDHVSLSTVNGRLECDYVLPDDAEGTPIGEYLLNEDYEFRTSTLQYDRSTESFYLHTRMRRTGDDQEPSTTPSEDVHQTRSDAAHQNASRSEDAKHRTVLGVDLNVDGSLAVTSTGAFVGKADEMTHRRREFEKTRGSMQRSGTRSAHLSIQSMEDREHRWMQDELHRASNRILDEARDHDCTHIAFEDLTDIRDRMAGAKRFHAWAFRRLFEYVEYKAEMCGLEVAQVSPSYTSQRCSKCGFTHEINRRSKHQLVCQQCEYELNADYNASKNIARKLLERLHSGQTSSSGGALCQCALTSGTLSLNGEFHASVDSAAEGESTDKPTTSVVGH</sequence>
<reference evidence="4 5" key="1">
    <citation type="submission" date="2020-12" db="EMBL/GenBank/DDBJ databases">
        <title>Halosimplex halophilum sp. nov. and Halosimplex salinum sp. nov., two new members of the genus Halosimplex.</title>
        <authorList>
            <person name="Cui H.L."/>
        </authorList>
    </citation>
    <scope>NUCLEOTIDE SEQUENCE [LARGE SCALE GENOMIC DNA]</scope>
    <source>
        <strain evidence="4 5">YGH94</strain>
    </source>
</reference>
<feature type="region of interest" description="Disordered" evidence="2">
    <location>
        <begin position="249"/>
        <end position="271"/>
    </location>
</feature>
<feature type="domain" description="Cas12f1-like TNB" evidence="3">
    <location>
        <begin position="326"/>
        <end position="392"/>
    </location>
</feature>
<evidence type="ECO:0000313" key="5">
    <source>
        <dbReference type="Proteomes" id="UP000595001"/>
    </source>
</evidence>
<gene>
    <name evidence="4" type="ORF">I7X12_07000</name>
</gene>
<accession>A0A7T3G0Y4</accession>
<dbReference type="PANTHER" id="PTHR30405:SF26">
    <property type="entry name" value="TRANSPOSASE, PROBABLY IS605-TNPB FAMILY"/>
    <property type="match status" value="1"/>
</dbReference>
<dbReference type="InterPro" id="IPR051399">
    <property type="entry name" value="RNA-guided_DNA_endo/Transpos"/>
</dbReference>
<dbReference type="AlphaFoldDB" id="A0A7T3G0Y4"/>
<keyword evidence="1" id="KW-0238">DNA-binding</keyword>
<name>A0A7T3G0Y4_9EURY</name>
<evidence type="ECO:0000313" key="4">
    <source>
        <dbReference type="EMBL" id="QPV64355.1"/>
    </source>
</evidence>
<feature type="compositionally biased region" description="Basic and acidic residues" evidence="2">
    <location>
        <begin position="192"/>
        <end position="201"/>
    </location>
</feature>
<evidence type="ECO:0000256" key="1">
    <source>
        <dbReference type="ARBA" id="ARBA00023125"/>
    </source>
</evidence>
<organism evidence="4 5">
    <name type="scientific">Halosimplex litoreum</name>
    <dbReference type="NCBI Taxonomy" id="1198301"/>
    <lineage>
        <taxon>Archaea</taxon>
        <taxon>Methanobacteriati</taxon>
        <taxon>Methanobacteriota</taxon>
        <taxon>Stenosarchaea group</taxon>
        <taxon>Halobacteria</taxon>
        <taxon>Halobacteriales</taxon>
        <taxon>Haloarculaceae</taxon>
        <taxon>Halosimplex</taxon>
    </lineage>
</organism>
<dbReference type="GeneID" id="60588227"/>
<feature type="compositionally biased region" description="Polar residues" evidence="2">
    <location>
        <begin position="255"/>
        <end position="271"/>
    </location>
</feature>